<dbReference type="Gramene" id="mRNA:HanXRQr2_Chr06g0251811">
    <property type="protein sequence ID" value="CDS:HanXRQr2_Chr06g0251811.1"/>
    <property type="gene ID" value="HanXRQr2_Chr06g0251811"/>
</dbReference>
<reference evidence="1" key="1">
    <citation type="journal article" date="2017" name="Nature">
        <title>The sunflower genome provides insights into oil metabolism, flowering and Asterid evolution.</title>
        <authorList>
            <person name="Badouin H."/>
            <person name="Gouzy J."/>
            <person name="Grassa C.J."/>
            <person name="Murat F."/>
            <person name="Staton S.E."/>
            <person name="Cottret L."/>
            <person name="Lelandais-Briere C."/>
            <person name="Owens G.L."/>
            <person name="Carrere S."/>
            <person name="Mayjonade B."/>
            <person name="Legrand L."/>
            <person name="Gill N."/>
            <person name="Kane N.C."/>
            <person name="Bowers J.E."/>
            <person name="Hubner S."/>
            <person name="Bellec A."/>
            <person name="Berard A."/>
            <person name="Berges H."/>
            <person name="Blanchet N."/>
            <person name="Boniface M.C."/>
            <person name="Brunel D."/>
            <person name="Catrice O."/>
            <person name="Chaidir N."/>
            <person name="Claudel C."/>
            <person name="Donnadieu C."/>
            <person name="Faraut T."/>
            <person name="Fievet G."/>
            <person name="Helmstetter N."/>
            <person name="King M."/>
            <person name="Knapp S.J."/>
            <person name="Lai Z."/>
            <person name="Le Paslier M.C."/>
            <person name="Lippi Y."/>
            <person name="Lorenzon L."/>
            <person name="Mandel J.R."/>
            <person name="Marage G."/>
            <person name="Marchand G."/>
            <person name="Marquand E."/>
            <person name="Bret-Mestries E."/>
            <person name="Morien E."/>
            <person name="Nambeesan S."/>
            <person name="Nguyen T."/>
            <person name="Pegot-Espagnet P."/>
            <person name="Pouilly N."/>
            <person name="Raftis F."/>
            <person name="Sallet E."/>
            <person name="Schiex T."/>
            <person name="Thomas J."/>
            <person name="Vandecasteele C."/>
            <person name="Vares D."/>
            <person name="Vear F."/>
            <person name="Vautrin S."/>
            <person name="Crespi M."/>
            <person name="Mangin B."/>
            <person name="Burke J.M."/>
            <person name="Salse J."/>
            <person name="Munos S."/>
            <person name="Vincourt P."/>
            <person name="Rieseberg L.H."/>
            <person name="Langlade N.B."/>
        </authorList>
    </citation>
    <scope>NUCLEOTIDE SEQUENCE</scope>
    <source>
        <tissue evidence="1">Leaves</tissue>
    </source>
</reference>
<reference evidence="1" key="2">
    <citation type="submission" date="2020-06" db="EMBL/GenBank/DDBJ databases">
        <title>Helianthus annuus Genome sequencing and assembly Release 2.</title>
        <authorList>
            <person name="Gouzy J."/>
            <person name="Langlade N."/>
            <person name="Munos S."/>
        </authorList>
    </citation>
    <scope>NUCLEOTIDE SEQUENCE</scope>
    <source>
        <tissue evidence="1">Leaves</tissue>
    </source>
</reference>
<sequence length="63" mass="7492">MLISVRIRFDPFQNEHFLKRPVLKCYPIRPTQPARFASTWCYTKFPEYSLASKFCNKNTVFAS</sequence>
<comment type="caution">
    <text evidence="1">The sequence shown here is derived from an EMBL/GenBank/DDBJ whole genome shotgun (WGS) entry which is preliminary data.</text>
</comment>
<dbReference type="AlphaFoldDB" id="A0A9K3IRZ7"/>
<keyword evidence="2" id="KW-1185">Reference proteome</keyword>
<dbReference type="EMBL" id="MNCJ02000321">
    <property type="protein sequence ID" value="KAF5801762.1"/>
    <property type="molecule type" value="Genomic_DNA"/>
</dbReference>
<dbReference type="Proteomes" id="UP000215914">
    <property type="component" value="Unassembled WGS sequence"/>
</dbReference>
<protein>
    <submittedName>
        <fullName evidence="1">Uncharacterized protein</fullName>
    </submittedName>
</protein>
<organism evidence="1 2">
    <name type="scientific">Helianthus annuus</name>
    <name type="common">Common sunflower</name>
    <dbReference type="NCBI Taxonomy" id="4232"/>
    <lineage>
        <taxon>Eukaryota</taxon>
        <taxon>Viridiplantae</taxon>
        <taxon>Streptophyta</taxon>
        <taxon>Embryophyta</taxon>
        <taxon>Tracheophyta</taxon>
        <taxon>Spermatophyta</taxon>
        <taxon>Magnoliopsida</taxon>
        <taxon>eudicotyledons</taxon>
        <taxon>Gunneridae</taxon>
        <taxon>Pentapetalae</taxon>
        <taxon>asterids</taxon>
        <taxon>campanulids</taxon>
        <taxon>Asterales</taxon>
        <taxon>Asteraceae</taxon>
        <taxon>Asteroideae</taxon>
        <taxon>Heliantheae alliance</taxon>
        <taxon>Heliantheae</taxon>
        <taxon>Helianthus</taxon>
    </lineage>
</organism>
<evidence type="ECO:0000313" key="1">
    <source>
        <dbReference type="EMBL" id="KAF5801762.1"/>
    </source>
</evidence>
<name>A0A9K3IRZ7_HELAN</name>
<proteinExistence type="predicted"/>
<gene>
    <name evidence="1" type="ORF">HanXRQr2_Chr06g0251811</name>
</gene>
<accession>A0A9K3IRZ7</accession>
<evidence type="ECO:0000313" key="2">
    <source>
        <dbReference type="Proteomes" id="UP000215914"/>
    </source>
</evidence>